<sequence>MHHAEVPLLAVQVNLQSFYATESQWRGAESDILLRVVAVPKYDEISSYWVFDILAGNSAFAILKDKNVSVARYFCRVIEYDMYLAPISREKSGSIPADDAAFTRERGDSLNEVLLLLETGTMPSQYIETSPPHPPPMRKGRTTTRRQGLRELKDAEIWDSSAYQESEVRVISPKSRPEPVTQLELPNVPRSESSGLSDSPDRLVICEDEDIVVHDDSIKIVENTGEPSAKLFEVTPSNLTSFVRADSTPEKVAEVVIREPLKRPTRKRSVHAANAVPARKRSVKEQARYQHITPSEPSREVEQSEKLQKKVPKPEPKSASLNPKATRRKKSIPDGKVLPEKDLAVLKETIGTPVSQARASLEGPVSVREKQMQRSGTQLSIPALVPSISRSSPPETAAGNLSGTTKKRRTSSSVAQKNSCVKTAAVFIAVPSVALAEIALPIKLLEAICLACTVPPTKDARRTELFTDTGLDILAEVAVSAASPLNVENLRARKSETKSSATPKRGRRKRSFTPEIIPIEAEAAVEEEIVVVDDFLTSKETNLSGEVGTPTETVSLETEPSRAGAKEHGERKRKMGKISELEIAVEPAKQRRTSLPTTAENNVPSAKRAGTKTLAPRARAKRRATSILESLISTDVVEDSVPSSKGIIIESEILPRASRRRRTVEPTTSHLAVSQMELVSETTSTAKRRRMVAAEKPSTSTGYKDDVAIPLLTSLRKRSTRLSIANSAPSTSRPQSVLRRRTTATCSSAQDVSSEDDVVFIERYRLKVVISSEKRSWFFHIWILIFGIFRCR</sequence>
<feature type="region of interest" description="Disordered" evidence="1">
    <location>
        <begin position="542"/>
        <end position="576"/>
    </location>
</feature>
<keyword evidence="3" id="KW-1185">Reference proteome</keyword>
<feature type="compositionally biased region" description="Polar residues" evidence="1">
    <location>
        <begin position="388"/>
        <end position="403"/>
    </location>
</feature>
<evidence type="ECO:0000313" key="2">
    <source>
        <dbReference type="EMBL" id="VDM65896.1"/>
    </source>
</evidence>
<feature type="compositionally biased region" description="Basic and acidic residues" evidence="1">
    <location>
        <begin position="297"/>
        <end position="316"/>
    </location>
</feature>
<accession>A0A3P7I8V5</accession>
<evidence type="ECO:0000256" key="1">
    <source>
        <dbReference type="SAM" id="MobiDB-lite"/>
    </source>
</evidence>
<evidence type="ECO:0000313" key="3">
    <source>
        <dbReference type="Proteomes" id="UP000270094"/>
    </source>
</evidence>
<dbReference type="EMBL" id="UYYB01001618">
    <property type="protein sequence ID" value="VDM65896.1"/>
    <property type="molecule type" value="Genomic_DNA"/>
</dbReference>
<feature type="region of interest" description="Disordered" evidence="1">
    <location>
        <begin position="386"/>
        <end position="411"/>
    </location>
</feature>
<name>A0A3P7I8V5_STRVU</name>
<dbReference type="Proteomes" id="UP000270094">
    <property type="component" value="Unassembled WGS sequence"/>
</dbReference>
<feature type="region of interest" description="Disordered" evidence="1">
    <location>
        <begin position="168"/>
        <end position="200"/>
    </location>
</feature>
<feature type="region of interest" description="Disordered" evidence="1">
    <location>
        <begin position="124"/>
        <end position="146"/>
    </location>
</feature>
<reference evidence="2 3" key="1">
    <citation type="submission" date="2018-11" db="EMBL/GenBank/DDBJ databases">
        <authorList>
            <consortium name="Pathogen Informatics"/>
        </authorList>
    </citation>
    <scope>NUCLEOTIDE SEQUENCE [LARGE SCALE GENOMIC DNA]</scope>
</reference>
<feature type="region of interest" description="Disordered" evidence="1">
    <location>
        <begin position="264"/>
        <end position="337"/>
    </location>
</feature>
<dbReference type="OrthoDB" id="10646112at2759"/>
<gene>
    <name evidence="2" type="ORF">SVUK_LOCUS894</name>
</gene>
<feature type="compositionally biased region" description="Polar residues" evidence="1">
    <location>
        <begin position="542"/>
        <end position="558"/>
    </location>
</feature>
<organism evidence="2 3">
    <name type="scientific">Strongylus vulgaris</name>
    <name type="common">Blood worm</name>
    <dbReference type="NCBI Taxonomy" id="40348"/>
    <lineage>
        <taxon>Eukaryota</taxon>
        <taxon>Metazoa</taxon>
        <taxon>Ecdysozoa</taxon>
        <taxon>Nematoda</taxon>
        <taxon>Chromadorea</taxon>
        <taxon>Rhabditida</taxon>
        <taxon>Rhabditina</taxon>
        <taxon>Rhabditomorpha</taxon>
        <taxon>Strongyloidea</taxon>
        <taxon>Strongylidae</taxon>
        <taxon>Strongylus</taxon>
    </lineage>
</organism>
<protein>
    <submittedName>
        <fullName evidence="2">Uncharacterized protein</fullName>
    </submittedName>
</protein>
<proteinExistence type="predicted"/>
<dbReference type="AlphaFoldDB" id="A0A3P7I8V5"/>